<dbReference type="InterPro" id="IPR005607">
    <property type="entry name" value="BSD_dom"/>
</dbReference>
<feature type="region of interest" description="Disordered" evidence="1">
    <location>
        <begin position="1"/>
        <end position="54"/>
    </location>
</feature>
<proteinExistence type="predicted"/>
<organism evidence="3 4">
    <name type="scientific">Vitis vinifera</name>
    <name type="common">Grape</name>
    <dbReference type="NCBI Taxonomy" id="29760"/>
    <lineage>
        <taxon>Eukaryota</taxon>
        <taxon>Viridiplantae</taxon>
        <taxon>Streptophyta</taxon>
        <taxon>Embryophyta</taxon>
        <taxon>Tracheophyta</taxon>
        <taxon>Spermatophyta</taxon>
        <taxon>Magnoliopsida</taxon>
        <taxon>eudicotyledons</taxon>
        <taxon>Gunneridae</taxon>
        <taxon>Pentapetalae</taxon>
        <taxon>rosids</taxon>
        <taxon>Vitales</taxon>
        <taxon>Vitaceae</taxon>
        <taxon>Viteae</taxon>
        <taxon>Vitis</taxon>
    </lineage>
</organism>
<comment type="caution">
    <text evidence="3">The sequence shown here is derived from an EMBL/GenBank/DDBJ whole genome shotgun (WGS) entry which is preliminary data.</text>
</comment>
<accession>A0A438F4F7</accession>
<dbReference type="InterPro" id="IPR035925">
    <property type="entry name" value="BSD_dom_sf"/>
</dbReference>
<evidence type="ECO:0000313" key="3">
    <source>
        <dbReference type="EMBL" id="RVW54904.1"/>
    </source>
</evidence>
<dbReference type="PROSITE" id="PS50858">
    <property type="entry name" value="BSD"/>
    <property type="match status" value="1"/>
</dbReference>
<feature type="compositionally biased region" description="Acidic residues" evidence="1">
    <location>
        <begin position="391"/>
        <end position="406"/>
    </location>
</feature>
<feature type="compositionally biased region" description="Acidic residues" evidence="1">
    <location>
        <begin position="258"/>
        <end position="272"/>
    </location>
</feature>
<evidence type="ECO:0000256" key="1">
    <source>
        <dbReference type="SAM" id="MobiDB-lite"/>
    </source>
</evidence>
<feature type="compositionally biased region" description="Basic and acidic residues" evidence="1">
    <location>
        <begin position="367"/>
        <end position="379"/>
    </location>
</feature>
<evidence type="ECO:0000313" key="4">
    <source>
        <dbReference type="Proteomes" id="UP000288805"/>
    </source>
</evidence>
<reference evidence="3 4" key="1">
    <citation type="journal article" date="2018" name="PLoS Genet.">
        <title>Population sequencing reveals clonal diversity and ancestral inbreeding in the grapevine cultivar Chardonnay.</title>
        <authorList>
            <person name="Roach M.J."/>
            <person name="Johnson D.L."/>
            <person name="Bohlmann J."/>
            <person name="van Vuuren H.J."/>
            <person name="Jones S.J."/>
            <person name="Pretorius I.S."/>
            <person name="Schmidt S.A."/>
            <person name="Borneman A.R."/>
        </authorList>
    </citation>
    <scope>NUCLEOTIDE SEQUENCE [LARGE SCALE GENOMIC DNA]</scope>
    <source>
        <strain evidence="4">cv. Chardonnay</strain>
        <tissue evidence="3">Leaf</tissue>
    </source>
</reference>
<dbReference type="AlphaFoldDB" id="A0A438F4F7"/>
<dbReference type="Gene3D" id="1.10.3970.10">
    <property type="entry name" value="BSD domain"/>
    <property type="match status" value="1"/>
</dbReference>
<feature type="region of interest" description="Disordered" evidence="1">
    <location>
        <begin position="367"/>
        <end position="449"/>
    </location>
</feature>
<evidence type="ECO:0000259" key="2">
    <source>
        <dbReference type="PROSITE" id="PS50858"/>
    </source>
</evidence>
<dbReference type="PANTHER" id="PTHR16019">
    <property type="entry name" value="SYNAPSE-ASSOCIATED PROTEIN"/>
    <property type="match status" value="1"/>
</dbReference>
<dbReference type="InterPro" id="IPR051494">
    <property type="entry name" value="BSD_domain-containing"/>
</dbReference>
<gene>
    <name evidence="3" type="primary">Bsdc1_0</name>
    <name evidence="3" type="ORF">CK203_071636</name>
</gene>
<feature type="compositionally biased region" description="Basic and acidic residues" evidence="1">
    <location>
        <begin position="13"/>
        <end position="29"/>
    </location>
</feature>
<dbReference type="SUPFAM" id="SSF140383">
    <property type="entry name" value="BSD domain-like"/>
    <property type="match status" value="1"/>
</dbReference>
<dbReference type="PANTHER" id="PTHR16019:SF5">
    <property type="entry name" value="BSD DOMAIN-CONTAINING PROTEIN 1"/>
    <property type="match status" value="1"/>
</dbReference>
<feature type="compositionally biased region" description="Acidic residues" evidence="1">
    <location>
        <begin position="430"/>
        <end position="449"/>
    </location>
</feature>
<feature type="domain" description="BSD" evidence="2">
    <location>
        <begin position="185"/>
        <end position="237"/>
    </location>
</feature>
<feature type="region of interest" description="Disordered" evidence="1">
    <location>
        <begin position="258"/>
        <end position="348"/>
    </location>
</feature>
<dbReference type="SMART" id="SM00751">
    <property type="entry name" value="BSD"/>
    <property type="match status" value="1"/>
</dbReference>
<feature type="compositionally biased region" description="Basic and acidic residues" evidence="1">
    <location>
        <begin position="273"/>
        <end position="304"/>
    </location>
</feature>
<protein>
    <submittedName>
        <fullName evidence="3">BSD domain-containing protein 1</fullName>
    </submittedName>
</protein>
<dbReference type="Pfam" id="PF03909">
    <property type="entry name" value="BSD"/>
    <property type="match status" value="1"/>
</dbReference>
<feature type="compositionally biased region" description="Basic and acidic residues" evidence="1">
    <location>
        <begin position="319"/>
        <end position="331"/>
    </location>
</feature>
<feature type="compositionally biased region" description="Low complexity" evidence="1">
    <location>
        <begin position="308"/>
        <end position="317"/>
    </location>
</feature>
<dbReference type="Proteomes" id="UP000288805">
    <property type="component" value="Unassembled WGS sequence"/>
</dbReference>
<dbReference type="EMBL" id="QGNW01001124">
    <property type="protein sequence ID" value="RVW54904.1"/>
    <property type="molecule type" value="Genomic_DNA"/>
</dbReference>
<sequence length="449" mass="50353">MDFFKSVFSDDPDPPRFDPDPESPKKPSQSEEDDAPDAKPDPNPNPSAGGGWSFGGLIKTLTTKSESVIEIYRRDLQEFGTGLKHETAAFREVASRVVKELPASIEVGASEFGSSVLKGTAEIISHGKEALLAVDTDTDENAQNHSNQGVISKPFSRFDAQVRAIQNDVNTYVEEPEDLDDYNKWKLEFVLEDKGEEIQNLLEENGAMEGIYNRIVPKNVDQETFWFRYFYRVYKLKQAEDVRASLVKRAIMREDEEELSWDVEDEDEDDETTREVGGKNSEKMEKENRELGNKDYEKIVKKEESVEESGVGTSAVSLEKGENEVKVDAGDKGILTMSSENVSVSDEKMQLEVKKDELAVKSDEKVALERKVDSGESSKESSVQVVASQAPEEEDLGWDEIEDLSSSDEKKVNLGSPANRDNVRKRLSAADEEEDLNWDIEDDDEPVKA</sequence>
<name>A0A438F4F7_VITVI</name>